<sequence>MQQLQFESAWDKTIANDDREHIIQVFNKNMDLYHQSQGISFTSLRYAKNHKDDLLVIAIVHNTTNEPFIFKDQMVSYTVNHELIGEYSFSISVDHLPPKTSMPWTFIYPKGTYSLEVNKLGVLKLED</sequence>
<dbReference type="OrthoDB" id="1907642at2"/>
<keyword evidence="2" id="KW-1185">Reference proteome</keyword>
<evidence type="ECO:0000313" key="1">
    <source>
        <dbReference type="EMBL" id="SHG28201.1"/>
    </source>
</evidence>
<dbReference type="RefSeq" id="WP_072890747.1">
    <property type="nucleotide sequence ID" value="NZ_FQVW01000024.1"/>
</dbReference>
<name>A0A1M5IIW3_9BACI</name>
<evidence type="ECO:0000313" key="2">
    <source>
        <dbReference type="Proteomes" id="UP000183988"/>
    </source>
</evidence>
<organism evidence="1 2">
    <name type="scientific">Ornithinibacillus halophilus</name>
    <dbReference type="NCBI Taxonomy" id="930117"/>
    <lineage>
        <taxon>Bacteria</taxon>
        <taxon>Bacillati</taxon>
        <taxon>Bacillota</taxon>
        <taxon>Bacilli</taxon>
        <taxon>Bacillales</taxon>
        <taxon>Bacillaceae</taxon>
        <taxon>Ornithinibacillus</taxon>
    </lineage>
</organism>
<gene>
    <name evidence="1" type="ORF">SAMN05216225_102435</name>
</gene>
<protein>
    <submittedName>
        <fullName evidence="1">SLAP domain-containing protein</fullName>
    </submittedName>
</protein>
<accession>A0A1M5IIW3</accession>
<dbReference type="InterPro" id="IPR030910">
    <property type="entry name" value="SLAP_dom"/>
</dbReference>
<dbReference type="NCBIfam" id="TIGR04398">
    <property type="entry name" value="SLAP_DUP"/>
    <property type="match status" value="1"/>
</dbReference>
<reference evidence="1 2" key="1">
    <citation type="submission" date="2016-11" db="EMBL/GenBank/DDBJ databases">
        <authorList>
            <person name="Jaros S."/>
            <person name="Januszkiewicz K."/>
            <person name="Wedrychowicz H."/>
        </authorList>
    </citation>
    <scope>NUCLEOTIDE SEQUENCE [LARGE SCALE GENOMIC DNA]</scope>
    <source>
        <strain evidence="1 2">IBRC-M 10683</strain>
    </source>
</reference>
<dbReference type="AlphaFoldDB" id="A0A1M5IIW3"/>
<proteinExistence type="predicted"/>
<dbReference type="STRING" id="930117.SAMN05216225_102435"/>
<dbReference type="EMBL" id="FQVW01000024">
    <property type="protein sequence ID" value="SHG28201.1"/>
    <property type="molecule type" value="Genomic_DNA"/>
</dbReference>
<dbReference type="Proteomes" id="UP000183988">
    <property type="component" value="Unassembled WGS sequence"/>
</dbReference>